<dbReference type="InterPro" id="IPR008636">
    <property type="entry name" value="Hook_C"/>
</dbReference>
<dbReference type="OMA" id="DAKYRKC"/>
<feature type="domain" description="Hook C-terminal" evidence="3">
    <location>
        <begin position="166"/>
        <end position="553"/>
    </location>
</feature>
<reference evidence="4 5" key="1">
    <citation type="journal article" date="2012" name="Eukaryot. Cell">
        <title>Genome sequence of the Trichosporon asahii environmental strain CBS 8904.</title>
        <authorList>
            <person name="Yang R.Y."/>
            <person name="Li H.T."/>
            <person name="Zhu H."/>
            <person name="Zhou G.P."/>
            <person name="Wang M."/>
            <person name="Wang L."/>
        </authorList>
    </citation>
    <scope>NUCLEOTIDE SEQUENCE [LARGE SCALE GENOMIC DNA]</scope>
    <source>
        <strain evidence="4 5">CBS 8904</strain>
    </source>
</reference>
<feature type="region of interest" description="Disordered" evidence="2">
    <location>
        <begin position="632"/>
        <end position="653"/>
    </location>
</feature>
<dbReference type="GO" id="GO:0031122">
    <property type="term" value="P:cytoplasmic microtubule organization"/>
    <property type="evidence" value="ECO:0007669"/>
    <property type="project" value="InterPro"/>
</dbReference>
<organism evidence="4 5">
    <name type="scientific">Trichosporon asahii var. asahii (strain CBS 8904)</name>
    <name type="common">Yeast</name>
    <dbReference type="NCBI Taxonomy" id="1220162"/>
    <lineage>
        <taxon>Eukaryota</taxon>
        <taxon>Fungi</taxon>
        <taxon>Dikarya</taxon>
        <taxon>Basidiomycota</taxon>
        <taxon>Agaricomycotina</taxon>
        <taxon>Tremellomycetes</taxon>
        <taxon>Trichosporonales</taxon>
        <taxon>Trichosporonaceae</taxon>
        <taxon>Trichosporon</taxon>
    </lineage>
</organism>
<feature type="coiled-coil region" evidence="1">
    <location>
        <begin position="165"/>
        <end position="206"/>
    </location>
</feature>
<gene>
    <name evidence="4" type="ORF">A1Q2_01818</name>
</gene>
<evidence type="ECO:0000256" key="1">
    <source>
        <dbReference type="SAM" id="Coils"/>
    </source>
</evidence>
<name>K1VI52_TRIAC</name>
<sequence>MSRQEKDALLALFNSFRPSRRVTSFEQLSDGKVLMEVLHQIDATHFKSGPKPRPGSMSGAVNDNWVLKMNTLAPTLEVTSLHEPNFNAIARNPRSAEGSAGLLQISRFCVAVGAMGPSNERVIAKIQALDEGSMVELMKTIEGVMATLPAPVEDPSKADEISPPFTAVRNERDKLISENEELRARCDQLTEQVSSLAKQMDAAKQEQEAEHRASVDSATARATAAAQSAGEAELLRADLQRAEDGLAQTEAELEKQTAIIAELTRNCEELKATASEVSRLREQVEESKQVEERLHRSENVIEKYKKKLEDSAGVRKELRQLEQENAALIDKNSALEVDLRKLSASRAMVDNYRAQVEALEKRVNEQAEEFAHLTVQLEEAQTSVATLERERDRLRDEVHIHQERIKELEYAPARRESAISNEGDMSLKVELEADDVIEALSKPQLRLRIRELERKLANAKGSGDDSDRVTTLEGLLADASKARERYQADYLEANRNMLLAQAKLEHILSGKAGDAKQTASAMQQKLDDMAEEREKLYRDTQAAEDAHADLVRQLTAAKADLALVDKDKRSIISSARDEAKTETAKFSEQVNNLQEEIALLRERDRLHLEEIRRLMVDKIELQSAGFERRLSEARSSLDGTLSPKSAERDGLQRRNDELLTEVAKLTDKLKKARAFIKNQDALFRADHDKRLESGTQETAKSYETQIQQLRNELSVAKVGLLRFEVANRSQHNALSLDSRYRLEQQLMLSAWHDLGARVVRDHVGAAGLRRPVNLGNESLLEPPSQRLGRLQRHPFLSGDLPPKLELGQPGTAGRRDKDGHVGLLPDVFQVRQKSRNAHLHEIEHTEVDSLHPTSLAMVLYELFCIASHNPQTPVSSTLALCRLLLPPLLLARDLPRGCSDFSAIRFSIACTPHRQARKPQKKDGETGDTKLPRVVALTSQQNLRGLIQNIARKVHLQGGVVREVKGLGIGLTLPERMKRNQQAHDVGE</sequence>
<dbReference type="EMBL" id="AMBO01000240">
    <property type="protein sequence ID" value="EKD03805.1"/>
    <property type="molecule type" value="Genomic_DNA"/>
</dbReference>
<dbReference type="GO" id="GO:0008017">
    <property type="term" value="F:microtubule binding"/>
    <property type="evidence" value="ECO:0007669"/>
    <property type="project" value="InterPro"/>
</dbReference>
<accession>K1VI52</accession>
<feature type="compositionally biased region" description="Basic and acidic residues" evidence="2">
    <location>
        <begin position="921"/>
        <end position="931"/>
    </location>
</feature>
<evidence type="ECO:0000313" key="4">
    <source>
        <dbReference type="EMBL" id="EKD03805.1"/>
    </source>
</evidence>
<evidence type="ECO:0000313" key="5">
    <source>
        <dbReference type="Proteomes" id="UP000006757"/>
    </source>
</evidence>
<feature type="coiled-coil region" evidence="1">
    <location>
        <begin position="576"/>
        <end position="610"/>
    </location>
</feature>
<dbReference type="HOGENOM" id="CLU_017588_0_0_1"/>
<proteinExistence type="predicted"/>
<feature type="region of interest" description="Disordered" evidence="2">
    <location>
        <begin position="913"/>
        <end position="932"/>
    </location>
</feature>
<dbReference type="STRING" id="1220162.K1VI52"/>
<dbReference type="eggNOG" id="ENOG502QQM8">
    <property type="taxonomic scope" value="Eukaryota"/>
</dbReference>
<evidence type="ECO:0000256" key="2">
    <source>
        <dbReference type="SAM" id="MobiDB-lite"/>
    </source>
</evidence>
<dbReference type="CDD" id="cd22211">
    <property type="entry name" value="HkD_SF"/>
    <property type="match status" value="1"/>
</dbReference>
<dbReference type="PANTHER" id="PTHR18947:SF28">
    <property type="entry name" value="GIRDIN, ISOFORM A"/>
    <property type="match status" value="1"/>
</dbReference>
<dbReference type="InterPro" id="IPR036872">
    <property type="entry name" value="CH_dom_sf"/>
</dbReference>
<dbReference type="Gene3D" id="1.10.418.10">
    <property type="entry name" value="Calponin-like domain"/>
    <property type="match status" value="1"/>
</dbReference>
<feature type="compositionally biased region" description="Polar residues" evidence="2">
    <location>
        <begin position="633"/>
        <end position="643"/>
    </location>
</feature>
<dbReference type="Pfam" id="PF05622">
    <property type="entry name" value="HOOK"/>
    <property type="match status" value="1"/>
</dbReference>
<dbReference type="SUPFAM" id="SSF116907">
    <property type="entry name" value="Hook domain"/>
    <property type="match status" value="1"/>
</dbReference>
<dbReference type="PANTHER" id="PTHR18947">
    <property type="entry name" value="HOOK PROTEINS"/>
    <property type="match status" value="1"/>
</dbReference>
<dbReference type="GO" id="GO:0005815">
    <property type="term" value="C:microtubule organizing center"/>
    <property type="evidence" value="ECO:0007669"/>
    <property type="project" value="TreeGrafter"/>
</dbReference>
<dbReference type="Proteomes" id="UP000006757">
    <property type="component" value="Unassembled WGS sequence"/>
</dbReference>
<dbReference type="GO" id="GO:0030705">
    <property type="term" value="P:cytoskeleton-dependent intracellular transport"/>
    <property type="evidence" value="ECO:0007669"/>
    <property type="project" value="TreeGrafter"/>
</dbReference>
<comment type="caution">
    <text evidence="4">The sequence shown here is derived from an EMBL/GenBank/DDBJ whole genome shotgun (WGS) entry which is preliminary data.</text>
</comment>
<dbReference type="GO" id="GO:0005737">
    <property type="term" value="C:cytoplasm"/>
    <property type="evidence" value="ECO:0007669"/>
    <property type="project" value="TreeGrafter"/>
</dbReference>
<feature type="region of interest" description="Disordered" evidence="2">
    <location>
        <begin position="793"/>
        <end position="818"/>
    </location>
</feature>
<keyword evidence="5" id="KW-1185">Reference proteome</keyword>
<feature type="coiled-coil region" evidence="1">
    <location>
        <begin position="232"/>
        <end position="411"/>
    </location>
</feature>
<keyword evidence="1" id="KW-0175">Coiled coil</keyword>
<evidence type="ECO:0000259" key="3">
    <source>
        <dbReference type="Pfam" id="PF05622"/>
    </source>
</evidence>
<dbReference type="InParanoid" id="K1VI52"/>
<dbReference type="OrthoDB" id="49395at2759"/>
<protein>
    <submittedName>
        <fullName evidence="4">Protein-nucleus import-related protein</fullName>
    </submittedName>
</protein>
<feature type="coiled-coil region" evidence="1">
    <location>
        <begin position="442"/>
        <end position="546"/>
    </location>
</feature>
<dbReference type="AlphaFoldDB" id="K1VI52"/>
<dbReference type="GO" id="GO:0051959">
    <property type="term" value="F:dynein light intermediate chain binding"/>
    <property type="evidence" value="ECO:0007669"/>
    <property type="project" value="TreeGrafter"/>
</dbReference>